<organism evidence="4">
    <name type="scientific">Araucaria cunninghamii</name>
    <name type="common">Hoop pine</name>
    <name type="synonym">Moreton Bay pine</name>
    <dbReference type="NCBI Taxonomy" id="56994"/>
    <lineage>
        <taxon>Eukaryota</taxon>
        <taxon>Viridiplantae</taxon>
        <taxon>Streptophyta</taxon>
        <taxon>Embryophyta</taxon>
        <taxon>Tracheophyta</taxon>
        <taxon>Spermatophyta</taxon>
        <taxon>Pinopsida</taxon>
        <taxon>Pinidae</taxon>
        <taxon>Conifers II</taxon>
        <taxon>Araucariales</taxon>
        <taxon>Araucariaceae</taxon>
        <taxon>Araucaria</taxon>
    </lineage>
</organism>
<keyword evidence="2" id="KW-0131">Cell cycle</keyword>
<dbReference type="PANTHER" id="PTHR12634:SF8">
    <property type="entry name" value="FIERY MOUNTAIN, ISOFORM D"/>
    <property type="match status" value="1"/>
</dbReference>
<dbReference type="SUPFAM" id="SSF48371">
    <property type="entry name" value="ARM repeat"/>
    <property type="match status" value="1"/>
</dbReference>
<evidence type="ECO:0000256" key="3">
    <source>
        <dbReference type="SAM" id="MobiDB-lite"/>
    </source>
</evidence>
<dbReference type="InterPro" id="IPR007587">
    <property type="entry name" value="SAPS"/>
</dbReference>
<evidence type="ECO:0000256" key="2">
    <source>
        <dbReference type="ARBA" id="ARBA00023306"/>
    </source>
</evidence>
<dbReference type="GO" id="GO:0019888">
    <property type="term" value="F:protein phosphatase regulator activity"/>
    <property type="evidence" value="ECO:0007669"/>
    <property type="project" value="TreeGrafter"/>
</dbReference>
<feature type="compositionally biased region" description="Polar residues" evidence="3">
    <location>
        <begin position="619"/>
        <end position="630"/>
    </location>
</feature>
<dbReference type="AlphaFoldDB" id="A0A0D6QWY1"/>
<dbReference type="EMBL" id="GCKF01041953">
    <property type="protein sequence ID" value="JAG94956.1"/>
    <property type="molecule type" value="Transcribed_RNA"/>
</dbReference>
<proteinExistence type="inferred from homology"/>
<dbReference type="Pfam" id="PF04499">
    <property type="entry name" value="SAPS"/>
    <property type="match status" value="1"/>
</dbReference>
<dbReference type="GO" id="GO:0019903">
    <property type="term" value="F:protein phosphatase binding"/>
    <property type="evidence" value="ECO:0007669"/>
    <property type="project" value="InterPro"/>
</dbReference>
<comment type="similarity">
    <text evidence="1">Belongs to the SAPS family.</text>
</comment>
<evidence type="ECO:0000313" key="4">
    <source>
        <dbReference type="EMBL" id="JAG94956.1"/>
    </source>
</evidence>
<feature type="compositionally biased region" description="Polar residues" evidence="3">
    <location>
        <begin position="637"/>
        <end position="648"/>
    </location>
</feature>
<evidence type="ECO:0000256" key="1">
    <source>
        <dbReference type="ARBA" id="ARBA00006180"/>
    </source>
</evidence>
<dbReference type="InterPro" id="IPR016024">
    <property type="entry name" value="ARM-type_fold"/>
</dbReference>
<reference evidence="4" key="1">
    <citation type="submission" date="2015-03" db="EMBL/GenBank/DDBJ databases">
        <title>A transcriptome of Araucaria cunninghamii, an australian fine timber species.</title>
        <authorList>
            <person name="Jing Yi C.J.Y."/>
            <person name="Yin San L.Y.S."/>
            <person name="Abdul Karim S.S."/>
            <person name="Wan Azmi N.N."/>
            <person name="Hercus R.R."/>
            <person name="Croft L.L."/>
        </authorList>
    </citation>
    <scope>NUCLEOTIDE SEQUENCE</scope>
    <source>
        <strain evidence="4">MI0301</strain>
        <tissue evidence="4">Leaf</tissue>
    </source>
</reference>
<protein>
    <submittedName>
        <fullName evidence="4">Uncharacterized protein</fullName>
    </submittedName>
</protein>
<sequence>MSLLFSFLEPDRPHRTLLAGYFSKVVVSLLLRKKIATMRYIQAHQEILGKLINLIGITSIMEVVIRLVGADDHMYAYHFDPLQWLADTNLLDMLIDALSFTQNSPDVHANSAETLCAIARLPPSALSTQLSSPNFLERLFHNALENPQSKSTLVHSLSVCISLLDPKRAMPLAAAGGARGNHNTEPVMTTNPEIIDGMLQRLGKLLELLDVSFDANVLPMTYGQLRPPLGMHRLKIVEFIAVFLRNGNDLARQELVRLGAVRTVIKLFFDYPFNNALHHYVESVISSCLESNNTILIDHLFQDCNLLGRLLVADEMPFIIDDPSKPTAPTHGRSPPRTGNLGHITRIANRLCHIANNSIQIQAHLQACHNWSTWQMSTLQGRNTLENVFQWACGRPSTIQERNLDSDEDEFRDRDYDVSAMANNLTEAFRNGMFESEGVREVHGTIDRDDEDVFFEDETPEVVSSLQLAEQDSAQLKKSIFTSSHWFAFQDGPKETTPTFLVSSPLRMDDSQLNIMMTPPTSGNSGGSDDEVVVGEDEELIDTATSSDSSFATAFDTQICNDLPQTTNSVEVLSSELGKVGISDNSSFVQCEENNMDVSSAKSPEWVGWREFEGVEGTSGRNQVSQNNPSEVDMGNAVQTGEGSTSPPSDEGSAIAMDTESIKDSVVEGSSMVLKEGSEAEELRGRMGLPLFVESVEFVGVEV</sequence>
<feature type="region of interest" description="Disordered" evidence="3">
    <location>
        <begin position="614"/>
        <end position="661"/>
    </location>
</feature>
<dbReference type="PANTHER" id="PTHR12634">
    <property type="entry name" value="SIT4 YEAST -ASSOCIATING PROTEIN-RELATED"/>
    <property type="match status" value="1"/>
</dbReference>
<name>A0A0D6QWY1_ARACU</name>
<accession>A0A0D6QWY1</accession>